<organism evidence="1 2">
    <name type="scientific">Sphaerisporangium album</name>
    <dbReference type="NCBI Taxonomy" id="509200"/>
    <lineage>
        <taxon>Bacteria</taxon>
        <taxon>Bacillati</taxon>
        <taxon>Actinomycetota</taxon>
        <taxon>Actinomycetes</taxon>
        <taxon>Streptosporangiales</taxon>
        <taxon>Streptosporangiaceae</taxon>
        <taxon>Sphaerisporangium</taxon>
    </lineage>
</organism>
<dbReference type="RefSeq" id="WP_114027898.1">
    <property type="nucleotide sequence ID" value="NZ_QOIL01000003.1"/>
</dbReference>
<evidence type="ECO:0000313" key="1">
    <source>
        <dbReference type="EMBL" id="RCG32282.1"/>
    </source>
</evidence>
<dbReference type="EMBL" id="QOIL01000003">
    <property type="protein sequence ID" value="RCG32282.1"/>
    <property type="molecule type" value="Genomic_DNA"/>
</dbReference>
<keyword evidence="2" id="KW-1185">Reference proteome</keyword>
<name>A0A367FR06_9ACTN</name>
<dbReference type="Pfam" id="PF10049">
    <property type="entry name" value="DUF2283"/>
    <property type="match status" value="1"/>
</dbReference>
<dbReference type="AlphaFoldDB" id="A0A367FR06"/>
<comment type="caution">
    <text evidence="1">The sequence shown here is derived from an EMBL/GenBank/DDBJ whole genome shotgun (WGS) entry which is preliminary data.</text>
</comment>
<dbReference type="Proteomes" id="UP000253094">
    <property type="component" value="Unassembled WGS sequence"/>
</dbReference>
<gene>
    <name evidence="1" type="ORF">DQ384_07225</name>
</gene>
<protein>
    <submittedName>
        <fullName evidence="1">DUF2283 domain-containing protein</fullName>
    </submittedName>
</protein>
<reference evidence="1 2" key="1">
    <citation type="submission" date="2018-06" db="EMBL/GenBank/DDBJ databases">
        <title>Sphaerisporangium craniellae sp. nov., isolated from a marine sponge in the South China Sea.</title>
        <authorList>
            <person name="Li L."/>
        </authorList>
    </citation>
    <scope>NUCLEOTIDE SEQUENCE [LARGE SCALE GENOMIC DNA]</scope>
    <source>
        <strain evidence="1 2">CCTCC AA 208026</strain>
    </source>
</reference>
<dbReference type="InterPro" id="IPR019270">
    <property type="entry name" value="DUF2283"/>
</dbReference>
<accession>A0A367FR06</accession>
<evidence type="ECO:0000313" key="2">
    <source>
        <dbReference type="Proteomes" id="UP000253094"/>
    </source>
</evidence>
<sequence length="77" mass="8663">MKVTYDREVDAAYIELVETGPGEAVEQRVFEIPPETEMILDLDRNGFLLGVELLGASKVLRSELLARGEEELDRETP</sequence>
<dbReference type="OrthoDB" id="2911799at2"/>
<proteinExistence type="predicted"/>